<evidence type="ECO:0000256" key="4">
    <source>
        <dbReference type="ARBA" id="ARBA00023163"/>
    </source>
</evidence>
<dbReference type="GO" id="GO:0008270">
    <property type="term" value="F:zinc ion binding"/>
    <property type="evidence" value="ECO:0007669"/>
    <property type="project" value="InterPro"/>
</dbReference>
<evidence type="ECO:0000256" key="1">
    <source>
        <dbReference type="ARBA" id="ARBA00004123"/>
    </source>
</evidence>
<reference evidence="8" key="1">
    <citation type="journal article" date="2020" name="Stud. Mycol.">
        <title>101 Dothideomycetes genomes: a test case for predicting lifestyles and emergence of pathogens.</title>
        <authorList>
            <person name="Haridas S."/>
            <person name="Albert R."/>
            <person name="Binder M."/>
            <person name="Bloem J."/>
            <person name="Labutti K."/>
            <person name="Salamov A."/>
            <person name="Andreopoulos B."/>
            <person name="Baker S."/>
            <person name="Barry K."/>
            <person name="Bills G."/>
            <person name="Bluhm B."/>
            <person name="Cannon C."/>
            <person name="Castanera R."/>
            <person name="Culley D."/>
            <person name="Daum C."/>
            <person name="Ezra D."/>
            <person name="Gonzalez J."/>
            <person name="Henrissat B."/>
            <person name="Kuo A."/>
            <person name="Liang C."/>
            <person name="Lipzen A."/>
            <person name="Lutzoni F."/>
            <person name="Magnuson J."/>
            <person name="Mondo S."/>
            <person name="Nolan M."/>
            <person name="Ohm R."/>
            <person name="Pangilinan J."/>
            <person name="Park H.-J."/>
            <person name="Ramirez L."/>
            <person name="Alfaro M."/>
            <person name="Sun H."/>
            <person name="Tritt A."/>
            <person name="Yoshinaga Y."/>
            <person name="Zwiers L.-H."/>
            <person name="Turgeon B."/>
            <person name="Goodwin S."/>
            <person name="Spatafora J."/>
            <person name="Crous P."/>
            <person name="Grigoriev I."/>
        </authorList>
    </citation>
    <scope>NUCLEOTIDE SEQUENCE</scope>
    <source>
        <strain evidence="8">CBS 379.55</strain>
    </source>
</reference>
<feature type="region of interest" description="Disordered" evidence="6">
    <location>
        <begin position="1"/>
        <end position="38"/>
    </location>
</feature>
<dbReference type="InterPro" id="IPR001138">
    <property type="entry name" value="Zn2Cys6_DnaBD"/>
</dbReference>
<dbReference type="CDD" id="cd00067">
    <property type="entry name" value="GAL4"/>
    <property type="match status" value="1"/>
</dbReference>
<dbReference type="GO" id="GO:0000976">
    <property type="term" value="F:transcription cis-regulatory region binding"/>
    <property type="evidence" value="ECO:0007669"/>
    <property type="project" value="TreeGrafter"/>
</dbReference>
<protein>
    <recommendedName>
        <fullName evidence="7">Zn(2)-C6 fungal-type domain-containing protein</fullName>
    </recommendedName>
</protein>
<dbReference type="Proteomes" id="UP000800097">
    <property type="component" value="Unassembled WGS sequence"/>
</dbReference>
<gene>
    <name evidence="8" type="ORF">EI97DRAFT_127762</name>
</gene>
<accession>A0A6A6JDZ4</accession>
<dbReference type="SMART" id="SM00066">
    <property type="entry name" value="GAL4"/>
    <property type="match status" value="1"/>
</dbReference>
<sequence>MQTMGPADSVLTSGSAEHVGSASGTESHESPNDPKRLRACDGCRGLKVKCEQLRPDLPCLRCQKANRPCHTTPPARRRQKKSDSRVAELERKVEYLTSVLMTERSGATPSRQEPEPKKRRTGEESSSALRCPSSPAVHHIVAGTHALLVANPDLDQNHHEELEYDHSEIGRHIRDLIGQDTEEHIFRRYVDDICPRFPAVLLPPGMTAEEMRRKKPLLLLAILSGCSTGSALPILGQHAQQRLGDLFKHYLGQLMIFNSEKSLELIQALQVAVLWYRPPVRSEEHNFCLMVNSAVALANEMHLTRPAAPEWNPRPSQKPHLEPSSLEARRAYLVCYYLTMSITVVLRYTPLLRWTGYTQECVEMLQRDKNVLPSDKLLCQYIQLARITERIVREFSLDNPNESSLLDAAMASSVCSLDTQLKLVFDGFGPDKELPPALRLAMRLTSLVLYEIVVQGELNASQADPGRAANSHPEIVQVLKESLRAIKAALDTALEIGVEELMILPVIFCVRVTSAIVSLQKFWALVARSRTIGALFRHEDVQLDEYIKKMLAMFKQVVLRDRSSPHSKFYFIVKLLQQRMNPNEGRTTAMATATNQNRLHVLSEAAQQQQQQSPAGFVGQPQQQHHTPHYNPVVAGPSQQLLPQHMQSYVQLDDQLFRDAVGMGVEFDPRLSFFQPDMGVFSDPGIPNLDMLAHQWAFNEPRLENGGNMYQ</sequence>
<dbReference type="PANTHER" id="PTHR31845">
    <property type="entry name" value="FINGER DOMAIN PROTEIN, PUTATIVE-RELATED"/>
    <property type="match status" value="1"/>
</dbReference>
<dbReference type="Pfam" id="PF00172">
    <property type="entry name" value="Zn_clus"/>
    <property type="match status" value="1"/>
</dbReference>
<dbReference type="SUPFAM" id="SSF57701">
    <property type="entry name" value="Zn2/Cys6 DNA-binding domain"/>
    <property type="match status" value="1"/>
</dbReference>
<dbReference type="GO" id="GO:0000981">
    <property type="term" value="F:DNA-binding transcription factor activity, RNA polymerase II-specific"/>
    <property type="evidence" value="ECO:0007669"/>
    <property type="project" value="InterPro"/>
</dbReference>
<dbReference type="OrthoDB" id="8062037at2759"/>
<organism evidence="8 9">
    <name type="scientific">Westerdykella ornata</name>
    <dbReference type="NCBI Taxonomy" id="318751"/>
    <lineage>
        <taxon>Eukaryota</taxon>
        <taxon>Fungi</taxon>
        <taxon>Dikarya</taxon>
        <taxon>Ascomycota</taxon>
        <taxon>Pezizomycotina</taxon>
        <taxon>Dothideomycetes</taxon>
        <taxon>Pleosporomycetidae</taxon>
        <taxon>Pleosporales</taxon>
        <taxon>Sporormiaceae</taxon>
        <taxon>Westerdykella</taxon>
    </lineage>
</organism>
<name>A0A6A6JDZ4_WESOR</name>
<feature type="compositionally biased region" description="Basic and acidic residues" evidence="6">
    <location>
        <begin position="81"/>
        <end position="94"/>
    </location>
</feature>
<feature type="compositionally biased region" description="Basic and acidic residues" evidence="6">
    <location>
        <begin position="26"/>
        <end position="38"/>
    </location>
</feature>
<evidence type="ECO:0000259" key="7">
    <source>
        <dbReference type="PROSITE" id="PS50048"/>
    </source>
</evidence>
<dbReference type="PANTHER" id="PTHR31845:SF39">
    <property type="entry name" value="TRANSCRIPTION FACTOR PBCR-RELATED"/>
    <property type="match status" value="1"/>
</dbReference>
<dbReference type="AlphaFoldDB" id="A0A6A6JDZ4"/>
<feature type="region of interest" description="Disordered" evidence="6">
    <location>
        <begin position="610"/>
        <end position="636"/>
    </location>
</feature>
<feature type="domain" description="Zn(2)-C6 fungal-type" evidence="7">
    <location>
        <begin position="39"/>
        <end position="71"/>
    </location>
</feature>
<dbReference type="GO" id="GO:0005634">
    <property type="term" value="C:nucleus"/>
    <property type="evidence" value="ECO:0007669"/>
    <property type="project" value="UniProtKB-SubCell"/>
</dbReference>
<dbReference type="Gene3D" id="4.10.240.10">
    <property type="entry name" value="Zn(2)-C6 fungal-type DNA-binding domain"/>
    <property type="match status" value="1"/>
</dbReference>
<keyword evidence="5" id="KW-0539">Nucleus</keyword>
<evidence type="ECO:0000256" key="6">
    <source>
        <dbReference type="SAM" id="MobiDB-lite"/>
    </source>
</evidence>
<dbReference type="InterPro" id="IPR036864">
    <property type="entry name" value="Zn2-C6_fun-type_DNA-bd_sf"/>
</dbReference>
<feature type="region of interest" description="Disordered" evidence="6">
    <location>
        <begin position="63"/>
        <end position="133"/>
    </location>
</feature>
<evidence type="ECO:0000256" key="2">
    <source>
        <dbReference type="ARBA" id="ARBA00023015"/>
    </source>
</evidence>
<dbReference type="CDD" id="cd12148">
    <property type="entry name" value="fungal_TF_MHR"/>
    <property type="match status" value="1"/>
</dbReference>
<keyword evidence="2" id="KW-0805">Transcription regulation</keyword>
<comment type="subcellular location">
    <subcellularLocation>
        <location evidence="1">Nucleus</location>
    </subcellularLocation>
</comment>
<proteinExistence type="predicted"/>
<dbReference type="GeneID" id="54546267"/>
<keyword evidence="4" id="KW-0804">Transcription</keyword>
<dbReference type="PROSITE" id="PS00463">
    <property type="entry name" value="ZN2_CY6_FUNGAL_1"/>
    <property type="match status" value="1"/>
</dbReference>
<keyword evidence="3" id="KW-0238">DNA-binding</keyword>
<evidence type="ECO:0000256" key="5">
    <source>
        <dbReference type="ARBA" id="ARBA00023242"/>
    </source>
</evidence>
<dbReference type="RefSeq" id="XP_033651932.1">
    <property type="nucleotide sequence ID" value="XM_033793092.1"/>
</dbReference>
<dbReference type="PROSITE" id="PS50048">
    <property type="entry name" value="ZN2_CY6_FUNGAL_2"/>
    <property type="match status" value="1"/>
</dbReference>
<evidence type="ECO:0000313" key="9">
    <source>
        <dbReference type="Proteomes" id="UP000800097"/>
    </source>
</evidence>
<dbReference type="InterPro" id="IPR051089">
    <property type="entry name" value="prtT"/>
</dbReference>
<evidence type="ECO:0000313" key="8">
    <source>
        <dbReference type="EMBL" id="KAF2274393.1"/>
    </source>
</evidence>
<evidence type="ECO:0000256" key="3">
    <source>
        <dbReference type="ARBA" id="ARBA00023125"/>
    </source>
</evidence>
<dbReference type="EMBL" id="ML986503">
    <property type="protein sequence ID" value="KAF2274393.1"/>
    <property type="molecule type" value="Genomic_DNA"/>
</dbReference>
<keyword evidence="9" id="KW-1185">Reference proteome</keyword>